<keyword evidence="1" id="KW-0808">Transferase</keyword>
<dbReference type="Gene3D" id="3.90.550.10">
    <property type="entry name" value="Spore Coat Polysaccharide Biosynthesis Protein SpsA, Chain A"/>
    <property type="match status" value="1"/>
</dbReference>
<keyword evidence="2" id="KW-0548">Nucleotidyltransferase</keyword>
<dbReference type="EMBL" id="MHTL01000010">
    <property type="protein sequence ID" value="OHA60726.1"/>
    <property type="molecule type" value="Genomic_DNA"/>
</dbReference>
<feature type="domain" description="Nucleotidyl transferase" evidence="3">
    <location>
        <begin position="3"/>
        <end position="118"/>
    </location>
</feature>
<dbReference type="PANTHER" id="PTHR43584:SF8">
    <property type="entry name" value="N-ACETYLMURAMATE ALPHA-1-PHOSPHATE URIDYLYLTRANSFERASE"/>
    <property type="match status" value="1"/>
</dbReference>
<evidence type="ECO:0000256" key="2">
    <source>
        <dbReference type="ARBA" id="ARBA00022695"/>
    </source>
</evidence>
<evidence type="ECO:0000256" key="1">
    <source>
        <dbReference type="ARBA" id="ARBA00022679"/>
    </source>
</evidence>
<dbReference type="Proteomes" id="UP000177090">
    <property type="component" value="Unassembled WGS sequence"/>
</dbReference>
<reference evidence="4 5" key="1">
    <citation type="journal article" date="2016" name="Nat. Commun.">
        <title>Thousands of microbial genomes shed light on interconnected biogeochemical processes in an aquifer system.</title>
        <authorList>
            <person name="Anantharaman K."/>
            <person name="Brown C.T."/>
            <person name="Hug L.A."/>
            <person name="Sharon I."/>
            <person name="Castelle C.J."/>
            <person name="Probst A.J."/>
            <person name="Thomas B.C."/>
            <person name="Singh A."/>
            <person name="Wilkins M.J."/>
            <person name="Karaoz U."/>
            <person name="Brodie E.L."/>
            <person name="Williams K.H."/>
            <person name="Hubbard S.S."/>
            <person name="Banfield J.F."/>
        </authorList>
    </citation>
    <scope>NUCLEOTIDE SEQUENCE [LARGE SCALE GENOMIC DNA]</scope>
</reference>
<evidence type="ECO:0000313" key="5">
    <source>
        <dbReference type="Proteomes" id="UP000177090"/>
    </source>
</evidence>
<dbReference type="AlphaFoldDB" id="A0A1G2QJK4"/>
<dbReference type="InterPro" id="IPR029044">
    <property type="entry name" value="Nucleotide-diphossugar_trans"/>
</dbReference>
<dbReference type="InterPro" id="IPR005835">
    <property type="entry name" value="NTP_transferase_dom"/>
</dbReference>
<dbReference type="CDD" id="cd04181">
    <property type="entry name" value="NTP_transferase"/>
    <property type="match status" value="1"/>
</dbReference>
<sequence>MEAVILAGGDGVRMRPLTGAIPKPLIPVLGKPLIHHVLNALPSLIERAVIVLGYRGDDIEASLGDKHDGISLSYARQGAMKGTAGALWSAQSLLAPGYFFVLNGDDLYNKNELEQFMRPELAFGYARGKARAKLLAVSVKERVFTGLIRPIEGQDIFVGTNTFTLNERIFSLDPVLLPSGERGLPQTVAVLAQTERVLAHELLHWHQINSPEDIQRVEKLHTQGIAL</sequence>
<dbReference type="InterPro" id="IPR050065">
    <property type="entry name" value="GlmU-like"/>
</dbReference>
<comment type="caution">
    <text evidence="4">The sequence shown here is derived from an EMBL/GenBank/DDBJ whole genome shotgun (WGS) entry which is preliminary data.</text>
</comment>
<name>A0A1G2QJK4_9BACT</name>
<protein>
    <recommendedName>
        <fullName evidence="3">Nucleotidyl transferase domain-containing protein</fullName>
    </recommendedName>
</protein>
<accession>A0A1G2QJK4</accession>
<proteinExistence type="predicted"/>
<evidence type="ECO:0000313" key="4">
    <source>
        <dbReference type="EMBL" id="OHA60726.1"/>
    </source>
</evidence>
<dbReference type="SUPFAM" id="SSF53448">
    <property type="entry name" value="Nucleotide-diphospho-sugar transferases"/>
    <property type="match status" value="1"/>
</dbReference>
<dbReference type="STRING" id="1802440.A2569_00390"/>
<gene>
    <name evidence="4" type="ORF">A2569_00390</name>
</gene>
<dbReference type="Pfam" id="PF00483">
    <property type="entry name" value="NTP_transferase"/>
    <property type="match status" value="1"/>
</dbReference>
<evidence type="ECO:0000259" key="3">
    <source>
        <dbReference type="Pfam" id="PF00483"/>
    </source>
</evidence>
<organism evidence="4 5">
    <name type="scientific">Candidatus Vogelbacteria bacterium RIFOXYD1_FULL_51_18</name>
    <dbReference type="NCBI Taxonomy" id="1802440"/>
    <lineage>
        <taxon>Bacteria</taxon>
        <taxon>Candidatus Vogeliibacteriota</taxon>
    </lineage>
</organism>
<dbReference type="PANTHER" id="PTHR43584">
    <property type="entry name" value="NUCLEOTIDYL TRANSFERASE"/>
    <property type="match status" value="1"/>
</dbReference>
<dbReference type="GO" id="GO:0016779">
    <property type="term" value="F:nucleotidyltransferase activity"/>
    <property type="evidence" value="ECO:0007669"/>
    <property type="project" value="UniProtKB-KW"/>
</dbReference>